<dbReference type="OrthoDB" id="1047602at2759"/>
<dbReference type="InterPro" id="IPR007656">
    <property type="entry name" value="GTD-bd"/>
</dbReference>
<dbReference type="PROSITE" id="PS51775">
    <property type="entry name" value="GTD_BINDING"/>
    <property type="match status" value="1"/>
</dbReference>
<organism evidence="7 8">
    <name type="scientific">Genlisea aurea</name>
    <dbReference type="NCBI Taxonomy" id="192259"/>
    <lineage>
        <taxon>Eukaryota</taxon>
        <taxon>Viridiplantae</taxon>
        <taxon>Streptophyta</taxon>
        <taxon>Embryophyta</taxon>
        <taxon>Tracheophyta</taxon>
        <taxon>Spermatophyta</taxon>
        <taxon>Magnoliopsida</taxon>
        <taxon>eudicotyledons</taxon>
        <taxon>Gunneridae</taxon>
        <taxon>Pentapetalae</taxon>
        <taxon>asterids</taxon>
        <taxon>lamiids</taxon>
        <taxon>Lamiales</taxon>
        <taxon>Lentibulariaceae</taxon>
        <taxon>Genlisea</taxon>
    </lineage>
</organism>
<evidence type="ECO:0000313" key="7">
    <source>
        <dbReference type="EMBL" id="EPS66451.1"/>
    </source>
</evidence>
<evidence type="ECO:0000259" key="6">
    <source>
        <dbReference type="PROSITE" id="PS51775"/>
    </source>
</evidence>
<keyword evidence="4" id="KW-0472">Membrane</keyword>
<dbReference type="GO" id="GO:0080115">
    <property type="term" value="F:myosin XI tail binding"/>
    <property type="evidence" value="ECO:0007669"/>
    <property type="project" value="UniProtKB-ARBA"/>
</dbReference>
<evidence type="ECO:0000256" key="3">
    <source>
        <dbReference type="ARBA" id="ARBA00022989"/>
    </source>
</evidence>
<feature type="domain" description="GTD-binding" evidence="6">
    <location>
        <begin position="4"/>
        <end position="102"/>
    </location>
</feature>
<dbReference type="Proteomes" id="UP000015453">
    <property type="component" value="Unassembled WGS sequence"/>
</dbReference>
<name>S8CNT1_9LAMI</name>
<evidence type="ECO:0000256" key="5">
    <source>
        <dbReference type="SAM" id="Coils"/>
    </source>
</evidence>
<evidence type="ECO:0000256" key="1">
    <source>
        <dbReference type="ARBA" id="ARBA00004167"/>
    </source>
</evidence>
<feature type="non-terminal residue" evidence="7">
    <location>
        <position position="112"/>
    </location>
</feature>
<dbReference type="InterPro" id="IPR039306">
    <property type="entry name" value="MYOB"/>
</dbReference>
<keyword evidence="2" id="KW-0812">Transmembrane</keyword>
<keyword evidence="8" id="KW-1185">Reference proteome</keyword>
<dbReference type="EMBL" id="AUSU01003676">
    <property type="protein sequence ID" value="EPS66451.1"/>
    <property type="molecule type" value="Genomic_DNA"/>
</dbReference>
<dbReference type="AlphaFoldDB" id="S8CNT1"/>
<sequence>EGESIVDELKRQIESYQSSINLLCKDLEEERSASAIAANASMAKMTQLEEEKAALKMEALQYLRMMEEQAEYDMEALERANDHIAEKEKEIQDLEYELEFYRNNLPDDGESE</sequence>
<gene>
    <name evidence="7" type="ORF">M569_08326</name>
</gene>
<keyword evidence="5" id="KW-0175">Coiled coil</keyword>
<feature type="coiled-coil region" evidence="5">
    <location>
        <begin position="6"/>
        <end position="104"/>
    </location>
</feature>
<comment type="subcellular location">
    <subcellularLocation>
        <location evidence="1">Membrane</location>
        <topology evidence="1">Single-pass membrane protein</topology>
    </subcellularLocation>
</comment>
<reference evidence="7 8" key="1">
    <citation type="journal article" date="2013" name="BMC Genomics">
        <title>The miniature genome of a carnivorous plant Genlisea aurea contains a low number of genes and short non-coding sequences.</title>
        <authorList>
            <person name="Leushkin E.V."/>
            <person name="Sutormin R.A."/>
            <person name="Nabieva E.R."/>
            <person name="Penin A.A."/>
            <person name="Kondrashov A.S."/>
            <person name="Logacheva M.D."/>
        </authorList>
    </citation>
    <scope>NUCLEOTIDE SEQUENCE [LARGE SCALE GENOMIC DNA]</scope>
</reference>
<comment type="caution">
    <text evidence="7">The sequence shown here is derived from an EMBL/GenBank/DDBJ whole genome shotgun (WGS) entry which is preliminary data.</text>
</comment>
<dbReference type="PANTHER" id="PTHR31448:SF32">
    <property type="entry name" value="MYOSIN-BINDING PROTEIN 1"/>
    <property type="match status" value="1"/>
</dbReference>
<accession>S8CNT1</accession>
<protein>
    <recommendedName>
        <fullName evidence="6">GTD-binding domain-containing protein</fullName>
    </recommendedName>
</protein>
<dbReference type="Pfam" id="PF04576">
    <property type="entry name" value="Zein-binding"/>
    <property type="match status" value="1"/>
</dbReference>
<feature type="non-terminal residue" evidence="7">
    <location>
        <position position="1"/>
    </location>
</feature>
<proteinExistence type="predicted"/>
<evidence type="ECO:0000256" key="4">
    <source>
        <dbReference type="ARBA" id="ARBA00023136"/>
    </source>
</evidence>
<dbReference type="GO" id="GO:0016020">
    <property type="term" value="C:membrane"/>
    <property type="evidence" value="ECO:0007669"/>
    <property type="project" value="UniProtKB-SubCell"/>
</dbReference>
<dbReference type="PANTHER" id="PTHR31448">
    <property type="entry name" value="MYOSIN-BINDING PROTEIN 2"/>
    <property type="match status" value="1"/>
</dbReference>
<evidence type="ECO:0000313" key="8">
    <source>
        <dbReference type="Proteomes" id="UP000015453"/>
    </source>
</evidence>
<evidence type="ECO:0000256" key="2">
    <source>
        <dbReference type="ARBA" id="ARBA00022692"/>
    </source>
</evidence>
<keyword evidence="3" id="KW-1133">Transmembrane helix</keyword>